<dbReference type="Proteomes" id="UP000281738">
    <property type="component" value="Unassembled WGS sequence"/>
</dbReference>
<evidence type="ECO:0000313" key="1">
    <source>
        <dbReference type="EMBL" id="ROR92272.1"/>
    </source>
</evidence>
<organism evidence="1 2">
    <name type="scientific">Nocardioides aurantiacus</name>
    <dbReference type="NCBI Taxonomy" id="86796"/>
    <lineage>
        <taxon>Bacteria</taxon>
        <taxon>Bacillati</taxon>
        <taxon>Actinomycetota</taxon>
        <taxon>Actinomycetes</taxon>
        <taxon>Propionibacteriales</taxon>
        <taxon>Nocardioidaceae</taxon>
        <taxon>Nocardioides</taxon>
    </lineage>
</organism>
<dbReference type="OrthoDB" id="618894at2"/>
<dbReference type="EMBL" id="RKHO01000001">
    <property type="protein sequence ID" value="ROR92272.1"/>
    <property type="molecule type" value="Genomic_DNA"/>
</dbReference>
<dbReference type="RefSeq" id="WP_123391906.1">
    <property type="nucleotide sequence ID" value="NZ_RKHO01000001.1"/>
</dbReference>
<proteinExistence type="predicted"/>
<name>A0A3N2CXJ9_9ACTN</name>
<protein>
    <submittedName>
        <fullName evidence="1">Uncharacterized protein</fullName>
    </submittedName>
</protein>
<sequence length="343" mass="38606">MTIHLRRTDENVDEIEAVASQLGRRVGVAGLLPHLNRQAELARVPGRAVEWGWTWQPSDVRNRRWWPQGITTSADADDPAVTAGSRLVVVSWYAHEVDGQHHGSRITVVDLDTLRYRHVLLVEPVVDRHGRARLRPVQVHAGGLVWWGPYLHVAGTRRGLVSCRLDDLVRVDDVEDALGYRYVLPVRFAYRAEHDDDTEEMRYSFCSLDRGADPPQLLAGEYAHGSDQTRRIAHFPLDPETHLLSTTEDGRCSALQLHDSGLGQMQGAAVVGDTYYVTSSRGRFRHGTLYVGRPGRFRGFPGALPIGPEDIAYWPELDLLWSVTEHPGRRFVFAMRRGTVDMG</sequence>
<gene>
    <name evidence="1" type="ORF">EDD33_3159</name>
</gene>
<keyword evidence="2" id="KW-1185">Reference proteome</keyword>
<evidence type="ECO:0000313" key="2">
    <source>
        <dbReference type="Proteomes" id="UP000281738"/>
    </source>
</evidence>
<dbReference type="AlphaFoldDB" id="A0A3N2CXJ9"/>
<comment type="caution">
    <text evidence="1">The sequence shown here is derived from an EMBL/GenBank/DDBJ whole genome shotgun (WGS) entry which is preliminary data.</text>
</comment>
<accession>A0A3N2CXJ9</accession>
<reference evidence="1 2" key="1">
    <citation type="submission" date="2018-11" db="EMBL/GenBank/DDBJ databases">
        <title>Sequencing the genomes of 1000 actinobacteria strains.</title>
        <authorList>
            <person name="Klenk H.-P."/>
        </authorList>
    </citation>
    <scope>NUCLEOTIDE SEQUENCE [LARGE SCALE GENOMIC DNA]</scope>
    <source>
        <strain evidence="1 2">DSM 12652</strain>
    </source>
</reference>